<gene>
    <name evidence="2" type="ORF">MAR_ORF417</name>
</gene>
<keyword evidence="1" id="KW-1133">Transmembrane helix</keyword>
<feature type="transmembrane region" description="Helical" evidence="1">
    <location>
        <begin position="180"/>
        <end position="200"/>
    </location>
</feature>
<dbReference type="Proteomes" id="UP000029780">
    <property type="component" value="Segment"/>
</dbReference>
<organism evidence="2 3">
    <name type="scientific">Marseillevirus marseillevirus</name>
    <name type="common">GBM</name>
    <dbReference type="NCBI Taxonomy" id="694581"/>
    <lineage>
        <taxon>Viruses</taxon>
        <taxon>Varidnaviria</taxon>
        <taxon>Bamfordvirae</taxon>
        <taxon>Nucleocytoviricota</taxon>
        <taxon>Megaviricetes</taxon>
        <taxon>Pimascovirales</taxon>
        <taxon>Pimascovirales incertae sedis</taxon>
        <taxon>Marseilleviridae</taxon>
        <taxon>Marseillevirus</taxon>
        <taxon>Marseillevirus massiliense</taxon>
    </lineage>
</organism>
<feature type="transmembrane region" description="Helical" evidence="1">
    <location>
        <begin position="144"/>
        <end position="168"/>
    </location>
</feature>
<name>D2XB52_GBMV</name>
<protein>
    <submittedName>
        <fullName evidence="2">Uncharacterized protein</fullName>
    </submittedName>
</protein>
<organismHost>
    <name type="scientific">Acanthamoeba</name>
    <dbReference type="NCBI Taxonomy" id="5754"/>
</organismHost>
<accession>D2XB52</accession>
<sequence>MLVMSGTYLPLLGSETQEPVPYLDQKADYSRNYAGSMPSMYETDYTKTYIPSSSSDIYGYSKPLDETVMGNLYEPEANSFIENDVGAQTPVSDSVSRHYGMTRQRENFEFEGDPQAEITEINPENVNITVEEAPQTQKITFRPVVVFMLFVAAWFVSSLWVEIAGRALDKWFYNTRVKTLTLMTMVAVIFTVLLALGAYWTGIPFLTLEQA</sequence>
<dbReference type="GeneID" id="8746653"/>
<dbReference type="OrthoDB" id="9673at10239"/>
<evidence type="ECO:0000313" key="2">
    <source>
        <dbReference type="EMBL" id="ADB04179.1"/>
    </source>
</evidence>
<evidence type="ECO:0000313" key="3">
    <source>
        <dbReference type="Proteomes" id="UP000029780"/>
    </source>
</evidence>
<proteinExistence type="predicted"/>
<evidence type="ECO:0000256" key="1">
    <source>
        <dbReference type="SAM" id="Phobius"/>
    </source>
</evidence>
<reference evidence="2 3" key="1">
    <citation type="journal article" date="2009" name="Proc. Natl. Acad. Sci. U.S.A.">
        <title>Giant Marseillevirus highlights the role of amoebae as a melting pot in emergence of chimeric microorganisms.</title>
        <authorList>
            <person name="Boyer M."/>
            <person name="Yutin N."/>
            <person name="Pagnier I."/>
            <person name="Barrassi L."/>
            <person name="Fournous G."/>
            <person name="Espinosa L."/>
            <person name="Robert C."/>
            <person name="Azza S."/>
            <person name="Sun S."/>
            <person name="Rossmann M.G."/>
            <person name="Suzan-Monti M."/>
            <person name="La Scola B."/>
            <person name="Koonin E.V."/>
            <person name="Raoult D."/>
        </authorList>
    </citation>
    <scope>NUCLEOTIDE SEQUENCE [LARGE SCALE GENOMIC DNA]</scope>
    <source>
        <strain evidence="2 3">T19</strain>
    </source>
</reference>
<dbReference type="EMBL" id="GU071086">
    <property type="protein sequence ID" value="ADB04179.1"/>
    <property type="molecule type" value="Genomic_DNA"/>
</dbReference>
<keyword evidence="1" id="KW-0472">Membrane</keyword>
<keyword evidence="3" id="KW-1185">Reference proteome</keyword>
<dbReference type="RefSeq" id="YP_003407141.1">
    <property type="nucleotide sequence ID" value="NC_013756.1"/>
</dbReference>
<keyword evidence="1" id="KW-0812">Transmembrane</keyword>
<dbReference type="KEGG" id="vg:8746653"/>